<feature type="compositionally biased region" description="Acidic residues" evidence="1">
    <location>
        <begin position="187"/>
        <end position="199"/>
    </location>
</feature>
<feature type="compositionally biased region" description="Gly residues" evidence="1">
    <location>
        <begin position="398"/>
        <end position="410"/>
    </location>
</feature>
<evidence type="ECO:0000256" key="1">
    <source>
        <dbReference type="SAM" id="MobiDB-lite"/>
    </source>
</evidence>
<feature type="compositionally biased region" description="Basic and acidic residues" evidence="1">
    <location>
        <begin position="12"/>
        <end position="21"/>
    </location>
</feature>
<feature type="compositionally biased region" description="Basic and acidic residues" evidence="1">
    <location>
        <begin position="313"/>
        <end position="325"/>
    </location>
</feature>
<protein>
    <submittedName>
        <fullName evidence="2">Uncharacterized protein</fullName>
    </submittedName>
</protein>
<gene>
    <name evidence="2" type="ORF">Esi_0355_0014</name>
</gene>
<feature type="region of interest" description="Disordered" evidence="1">
    <location>
        <begin position="1"/>
        <end position="21"/>
    </location>
</feature>
<reference evidence="2 3" key="1">
    <citation type="journal article" date="2010" name="Nature">
        <title>The Ectocarpus genome and the independent evolution of multicellularity in brown algae.</title>
        <authorList>
            <person name="Cock J.M."/>
            <person name="Sterck L."/>
            <person name="Rouze P."/>
            <person name="Scornet D."/>
            <person name="Allen A.E."/>
            <person name="Amoutzias G."/>
            <person name="Anthouard V."/>
            <person name="Artiguenave F."/>
            <person name="Aury J.M."/>
            <person name="Badger J.H."/>
            <person name="Beszteri B."/>
            <person name="Billiau K."/>
            <person name="Bonnet E."/>
            <person name="Bothwell J.H."/>
            <person name="Bowler C."/>
            <person name="Boyen C."/>
            <person name="Brownlee C."/>
            <person name="Carrano C.J."/>
            <person name="Charrier B."/>
            <person name="Cho G.Y."/>
            <person name="Coelho S.M."/>
            <person name="Collen J."/>
            <person name="Corre E."/>
            <person name="Da Silva C."/>
            <person name="Delage L."/>
            <person name="Delaroque N."/>
            <person name="Dittami S.M."/>
            <person name="Doulbeau S."/>
            <person name="Elias M."/>
            <person name="Farnham G."/>
            <person name="Gachon C.M."/>
            <person name="Gschloessl B."/>
            <person name="Heesch S."/>
            <person name="Jabbari K."/>
            <person name="Jubin C."/>
            <person name="Kawai H."/>
            <person name="Kimura K."/>
            <person name="Kloareg B."/>
            <person name="Kupper F.C."/>
            <person name="Lang D."/>
            <person name="Le Bail A."/>
            <person name="Leblanc C."/>
            <person name="Lerouge P."/>
            <person name="Lohr M."/>
            <person name="Lopez P.J."/>
            <person name="Martens C."/>
            <person name="Maumus F."/>
            <person name="Michel G."/>
            <person name="Miranda-Saavedra D."/>
            <person name="Morales J."/>
            <person name="Moreau H."/>
            <person name="Motomura T."/>
            <person name="Nagasato C."/>
            <person name="Napoli C.A."/>
            <person name="Nelson D.R."/>
            <person name="Nyvall-Collen P."/>
            <person name="Peters A.F."/>
            <person name="Pommier C."/>
            <person name="Potin P."/>
            <person name="Poulain J."/>
            <person name="Quesneville H."/>
            <person name="Read B."/>
            <person name="Rensing S.A."/>
            <person name="Ritter A."/>
            <person name="Rousvoal S."/>
            <person name="Samanta M."/>
            <person name="Samson G."/>
            <person name="Schroeder D.C."/>
            <person name="Segurens B."/>
            <person name="Strittmatter M."/>
            <person name="Tonon T."/>
            <person name="Tregear J.W."/>
            <person name="Valentin K."/>
            <person name="von Dassow P."/>
            <person name="Yamagishi T."/>
            <person name="Van de Peer Y."/>
            <person name="Wincker P."/>
        </authorList>
    </citation>
    <scope>NUCLEOTIDE SEQUENCE [LARGE SCALE GENOMIC DNA]</scope>
    <source>
        <strain evidence="3">Ec32 / CCAP1310/4</strain>
    </source>
</reference>
<proteinExistence type="predicted"/>
<evidence type="ECO:0000313" key="3">
    <source>
        <dbReference type="Proteomes" id="UP000002630"/>
    </source>
</evidence>
<dbReference type="Proteomes" id="UP000002630">
    <property type="component" value="Linkage Group LG15"/>
</dbReference>
<dbReference type="AlphaFoldDB" id="D7FZ51"/>
<sequence length="446" mass="48008">MRRHKLPDNWQEDTRFDGPEHWGIEKRWKSLFPKTGFKTKSVGGIVDTSRDKDGGRSRAKGTRNATVDMTAEGGDDTVTCSLQSGDDHFANFNQPSRAARRTVPETAPEDPEEEMRIPSYRRPNAKTTATSGSSINTSSIGKAPLYEDEEPTTGQRRWRIQPRSTEPASSSRAGSRARDSVLLPSSSEEEEEEEFDESEANITGHERNNSRSPIPRPREHKNGGGSDESPPYPLPRHSNKKGKGSRCSPGGGAAAFPYGDDSPSRQRREEEIESSGSESCGGLSNSDFDGSEGEGRKPSSSSRRLLSSSSLSRRREGGGEGEGTRRTNGGGTKGKGRVVREGGRRRRGSSSHSRMGNNTSSSPIPGSAQGARARSAPSGSKKARKVVRAQGNEHGWIAKGGGSGGGGSSGGRVRNPVLSFQGSQISMRKNNERSLTQSKINFPVVL</sequence>
<evidence type="ECO:0000313" key="2">
    <source>
        <dbReference type="EMBL" id="CBJ32668.1"/>
    </source>
</evidence>
<feature type="compositionally biased region" description="Low complexity" evidence="1">
    <location>
        <begin position="127"/>
        <end position="141"/>
    </location>
</feature>
<dbReference type="EMBL" id="FN648548">
    <property type="protein sequence ID" value="CBJ32668.1"/>
    <property type="molecule type" value="Genomic_DNA"/>
</dbReference>
<dbReference type="EMBL" id="FN649740">
    <property type="protein sequence ID" value="CBJ32668.1"/>
    <property type="molecule type" value="Genomic_DNA"/>
</dbReference>
<keyword evidence="3" id="KW-1185">Reference proteome</keyword>
<dbReference type="InParanoid" id="D7FZ51"/>
<feature type="compositionally biased region" description="Low complexity" evidence="1">
    <location>
        <begin position="298"/>
        <end position="311"/>
    </location>
</feature>
<name>D7FZ51_ECTSI</name>
<feature type="compositionally biased region" description="Low complexity" evidence="1">
    <location>
        <begin position="274"/>
        <end position="286"/>
    </location>
</feature>
<accession>D7FZ51</accession>
<organism evidence="2 3">
    <name type="scientific">Ectocarpus siliculosus</name>
    <name type="common">Brown alga</name>
    <name type="synonym">Conferva siliculosa</name>
    <dbReference type="NCBI Taxonomy" id="2880"/>
    <lineage>
        <taxon>Eukaryota</taxon>
        <taxon>Sar</taxon>
        <taxon>Stramenopiles</taxon>
        <taxon>Ochrophyta</taxon>
        <taxon>PX clade</taxon>
        <taxon>Phaeophyceae</taxon>
        <taxon>Ectocarpales</taxon>
        <taxon>Ectocarpaceae</taxon>
        <taxon>Ectocarpus</taxon>
    </lineage>
</organism>
<feature type="region of interest" description="Disordered" evidence="1">
    <location>
        <begin position="39"/>
        <end position="421"/>
    </location>
</feature>